<sequence length="150" mass="17311">MPKLNDGRGYDLDYYNLYLRRYLTVHHFPEADDDLLIAARAEAAADTYVESRLAGNEVYVSSEKAIARLLDGFEISPFDFVSGILADEFSDHISLDERSIEFWTYTLLEELHTEFKDVELSEEYLNTNEGVIFKLVISGRIAEYFDEYGL</sequence>
<dbReference type="InterPro" id="IPR015082">
    <property type="entry name" value="DUF1896"/>
</dbReference>
<dbReference type="Proteomes" id="UP000244925">
    <property type="component" value="Unassembled WGS sequence"/>
</dbReference>
<dbReference type="Pfam" id="PF08989">
    <property type="entry name" value="DUF1896"/>
    <property type="match status" value="1"/>
</dbReference>
<proteinExistence type="predicted"/>
<keyword evidence="2" id="KW-1185">Reference proteome</keyword>
<comment type="caution">
    <text evidence="1">The sequence shown here is derived from an EMBL/GenBank/DDBJ whole genome shotgun (WGS) entry which is preliminary data.</text>
</comment>
<dbReference type="InterPro" id="IPR036297">
    <property type="entry name" value="PG0816-like_sf"/>
</dbReference>
<dbReference type="EMBL" id="PUBV01000045">
    <property type="protein sequence ID" value="PWB05914.1"/>
    <property type="molecule type" value="Genomic_DNA"/>
</dbReference>
<dbReference type="RefSeq" id="WP_107036955.1">
    <property type="nucleotide sequence ID" value="NZ_CAONOM010000002.1"/>
</dbReference>
<evidence type="ECO:0000313" key="1">
    <source>
        <dbReference type="EMBL" id="PWB05914.1"/>
    </source>
</evidence>
<dbReference type="AlphaFoldDB" id="A0A2V1IQL3"/>
<name>A0A2V1IQL3_9BACT</name>
<reference evidence="2" key="1">
    <citation type="submission" date="2018-02" db="EMBL/GenBank/DDBJ databases">
        <authorList>
            <person name="Clavel T."/>
            <person name="Strowig T."/>
        </authorList>
    </citation>
    <scope>NUCLEOTIDE SEQUENCE [LARGE SCALE GENOMIC DNA]</scope>
    <source>
        <strain evidence="2">DSM 100764</strain>
    </source>
</reference>
<evidence type="ECO:0000313" key="2">
    <source>
        <dbReference type="Proteomes" id="UP000244925"/>
    </source>
</evidence>
<protein>
    <submittedName>
        <fullName evidence="1">DUF1896 domain-containing protein</fullName>
    </submittedName>
</protein>
<dbReference type="SUPFAM" id="SSF140753">
    <property type="entry name" value="PG0816-like"/>
    <property type="match status" value="1"/>
</dbReference>
<accession>A0A2V1IQL3</accession>
<dbReference type="Gene3D" id="1.10.8.330">
    <property type="entry name" value="PG0816-like"/>
    <property type="match status" value="1"/>
</dbReference>
<gene>
    <name evidence="1" type="ORF">C5O25_11995</name>
</gene>
<organism evidence="1 2">
    <name type="scientific">Paramuribaculum intestinale</name>
    <dbReference type="NCBI Taxonomy" id="2094151"/>
    <lineage>
        <taxon>Bacteria</taxon>
        <taxon>Pseudomonadati</taxon>
        <taxon>Bacteroidota</taxon>
        <taxon>Bacteroidia</taxon>
        <taxon>Bacteroidales</taxon>
        <taxon>Muribaculaceae</taxon>
        <taxon>Paramuribaculum</taxon>
    </lineage>
</organism>